<name>A0A6A0AES5_HAELA</name>
<dbReference type="EMBL" id="BLLF01005144">
    <property type="protein sequence ID" value="GFH30781.1"/>
    <property type="molecule type" value="Genomic_DNA"/>
</dbReference>
<protein>
    <submittedName>
        <fullName evidence="1">Uncharacterized protein</fullName>
    </submittedName>
</protein>
<reference evidence="1 2" key="1">
    <citation type="submission" date="2020-02" db="EMBL/GenBank/DDBJ databases">
        <title>Draft genome sequence of Haematococcus lacustris strain NIES-144.</title>
        <authorList>
            <person name="Morimoto D."/>
            <person name="Nakagawa S."/>
            <person name="Yoshida T."/>
            <person name="Sawayama S."/>
        </authorList>
    </citation>
    <scope>NUCLEOTIDE SEQUENCE [LARGE SCALE GENOMIC DNA]</scope>
    <source>
        <strain evidence="1 2">NIES-144</strain>
    </source>
</reference>
<sequence>MLILRTAKHLWRSADLAACVSISPTVKELHAADQRRCQKVNCGANGGGDQWGIAGRALAA</sequence>
<feature type="non-terminal residue" evidence="1">
    <location>
        <position position="60"/>
    </location>
</feature>
<evidence type="ECO:0000313" key="1">
    <source>
        <dbReference type="EMBL" id="GFH30781.1"/>
    </source>
</evidence>
<feature type="non-terminal residue" evidence="1">
    <location>
        <position position="1"/>
    </location>
</feature>
<evidence type="ECO:0000313" key="2">
    <source>
        <dbReference type="Proteomes" id="UP000485058"/>
    </source>
</evidence>
<organism evidence="1 2">
    <name type="scientific">Haematococcus lacustris</name>
    <name type="common">Green alga</name>
    <name type="synonym">Haematococcus pluvialis</name>
    <dbReference type="NCBI Taxonomy" id="44745"/>
    <lineage>
        <taxon>Eukaryota</taxon>
        <taxon>Viridiplantae</taxon>
        <taxon>Chlorophyta</taxon>
        <taxon>core chlorophytes</taxon>
        <taxon>Chlorophyceae</taxon>
        <taxon>CS clade</taxon>
        <taxon>Chlamydomonadales</taxon>
        <taxon>Haematococcaceae</taxon>
        <taxon>Haematococcus</taxon>
    </lineage>
</organism>
<proteinExistence type="predicted"/>
<comment type="caution">
    <text evidence="1">The sequence shown here is derived from an EMBL/GenBank/DDBJ whole genome shotgun (WGS) entry which is preliminary data.</text>
</comment>
<keyword evidence="2" id="KW-1185">Reference proteome</keyword>
<dbReference type="Proteomes" id="UP000485058">
    <property type="component" value="Unassembled WGS sequence"/>
</dbReference>
<accession>A0A6A0AES5</accession>
<gene>
    <name evidence="1" type="ORF">HaLaN_29700</name>
</gene>
<dbReference type="AlphaFoldDB" id="A0A6A0AES5"/>